<dbReference type="Gene3D" id="1.10.555.10">
    <property type="entry name" value="Rho GTPase activation protein"/>
    <property type="match status" value="1"/>
</dbReference>
<sequence>MTPQQKTSLQKGRSADLRTWMQDKEKKMKTTVQRRCSTPSAITKALAKSKAHSREVTLSPAHPENGVLVGAFCSSNSVFILDEQVQLTVGLQTQERHLFLFSDSLIITKTRSSSSLKLKKQVRLSEMWTASCINEVSEKRVNAQNSFVIGWPVTNYVVTFSSSEAKEKWFSTLLWQISAMKREEYPISLPMTILFLEATGCSSTITVNVSNTETVEKVIKMAVPQLGIPGRSSDYHLWAISGKNESPYPLIGHEQPFSIILNCLRDSAAQTPGTNNNILLTDGLETSLLEQLPKERQCQFVLKPRPQATVQLRREAMQKRTKRKKSLIDWALRRTGSTPTVSQSSESPTTPRKLFGLSLSSVCPNGILPKPIMDMLFLLYQEGPSTKGIFRRSANAKICKELKEKLNSGDEVQMSGESVFVAAAVITDFLRNIPDSVLSSELYSLWMEAAEMEHQECQVEAMKRLVEQLPEANSVLLRHLFAVLRHIEENSEENQMTAFNLALCIAPNMLWRPTTTSPEEESRSTRKVAMLVQFLIENYDKIFGDDTALLFRNSEEEHLVGTEDLMDMNLIQQSNDSSDELEFASLDLDGPKHQLIEDVDELFGVSSSSLLMEEMTEDWDLYSEIAACCQSTVRKNNSTDRFEKDAFPSIGSVSSLSPARDRCSSEPSVCVSSKLPTLSHEPVARQSSCDATIMHSHIDYIQRFKQLQTESQRLIDGGLSPSMSKTRRGLWRSSQSGSRMKPLGLQRTVVSNRSSFSSLSSTTTSPSASSLSSLDSAFSYCSESSVFSPSDASSLPFMFGTSARLHAVSPESSKKTLKEWHMTTPPSFNCSPCDLNACEEFDQKVEKSSRVIEVRGHAQVNGAAGDRHLSDSFKYKEVKCVGGSAGGGGHSYGQRTKHKEDDSSFRASETSDDSQEFCKETSVKHIEINNPDSPPSSQDNLKRTKITLYVAKHMLNTRYPDEQENLGFSPSNSPDSNSNSEGIKTQSPETVKVHIPQTVFYGQNTPLVLHSVSRRHLPDESSPQWRTQWKHTLQKSPTEEKPVDIAQESLDGSQEPLTVKAHSKAISSISHTIRIILPASVRNTVKEYFKHGEQKTFHTEAEAVESELLRSQTEWHSQPCLGTAREDLENVPLSEESFV</sequence>
<dbReference type="InterPro" id="IPR000159">
    <property type="entry name" value="RA_dom"/>
</dbReference>
<reference evidence="10" key="1">
    <citation type="submission" date="2025-08" db="UniProtKB">
        <authorList>
            <consortium name="RefSeq"/>
        </authorList>
    </citation>
    <scope>IDENTIFICATION</scope>
</reference>
<dbReference type="CDD" id="cd04402">
    <property type="entry name" value="RhoGAP_ARHGAP20"/>
    <property type="match status" value="1"/>
</dbReference>
<dbReference type="GO" id="GO:0005096">
    <property type="term" value="F:GTPase activator activity"/>
    <property type="evidence" value="ECO:0007669"/>
    <property type="project" value="UniProtKB-KW"/>
</dbReference>
<dbReference type="InParanoid" id="A0A6P8RIY2"/>
<keyword evidence="9" id="KW-1185">Reference proteome</keyword>
<feature type="region of interest" description="Disordered" evidence="6">
    <location>
        <begin position="884"/>
        <end position="918"/>
    </location>
</feature>
<dbReference type="InterPro" id="IPR011993">
    <property type="entry name" value="PH-like_dom_sf"/>
</dbReference>
<dbReference type="RefSeq" id="XP_033802886.1">
    <property type="nucleotide sequence ID" value="XM_033946995.1"/>
</dbReference>
<dbReference type="OrthoDB" id="9994905at2759"/>
<dbReference type="SMART" id="SM00324">
    <property type="entry name" value="RhoGAP"/>
    <property type="match status" value="1"/>
</dbReference>
<dbReference type="PROSITE" id="PS50200">
    <property type="entry name" value="RA"/>
    <property type="match status" value="1"/>
</dbReference>
<dbReference type="GO" id="GO:0007165">
    <property type="term" value="P:signal transduction"/>
    <property type="evidence" value="ECO:0007669"/>
    <property type="project" value="InterPro"/>
</dbReference>
<proteinExistence type="predicted"/>
<evidence type="ECO:0000256" key="6">
    <source>
        <dbReference type="SAM" id="MobiDB-lite"/>
    </source>
</evidence>
<dbReference type="InterPro" id="IPR047888">
    <property type="entry name" value="ARHGAP20_RA"/>
</dbReference>
<keyword evidence="1" id="KW-0343">GTPase activation</keyword>
<name>A0A6P8RIY2_GEOSA</name>
<dbReference type="Pfam" id="PF22286">
    <property type="entry name" value="RHG20_PH"/>
    <property type="match status" value="1"/>
</dbReference>
<dbReference type="PANTHER" id="PTHR23179:SF36">
    <property type="entry name" value="RHO-GAP DOMAIN-CONTAINING PROTEIN"/>
    <property type="match status" value="1"/>
</dbReference>
<evidence type="ECO:0000256" key="5">
    <source>
        <dbReference type="ARBA" id="ARBA00083374"/>
    </source>
</evidence>
<protein>
    <recommendedName>
        <fullName evidence="4">Rho GTPase-activating protein 20</fullName>
    </recommendedName>
    <alternativeName>
        <fullName evidence="5">Rho-type GTPase-activating protein 20</fullName>
    </alternativeName>
</protein>
<gene>
    <name evidence="10" type="primary">LOC117361529</name>
</gene>
<evidence type="ECO:0000256" key="2">
    <source>
        <dbReference type="ARBA" id="ARBA00022553"/>
    </source>
</evidence>
<dbReference type="KEGG" id="gsh:117361529"/>
<accession>A0A6P8RIY2</accession>
<evidence type="ECO:0000256" key="3">
    <source>
        <dbReference type="ARBA" id="ARBA00055252"/>
    </source>
</evidence>
<comment type="function">
    <text evidence="3">GTPase activator for the Rho-type GTPases by converting them to an inactive GDP-bound state.</text>
</comment>
<evidence type="ECO:0000256" key="1">
    <source>
        <dbReference type="ARBA" id="ARBA00022468"/>
    </source>
</evidence>
<organism evidence="9 10">
    <name type="scientific">Geotrypetes seraphini</name>
    <name type="common">Gaboon caecilian</name>
    <name type="synonym">Caecilia seraphini</name>
    <dbReference type="NCBI Taxonomy" id="260995"/>
    <lineage>
        <taxon>Eukaryota</taxon>
        <taxon>Metazoa</taxon>
        <taxon>Chordata</taxon>
        <taxon>Craniata</taxon>
        <taxon>Vertebrata</taxon>
        <taxon>Euteleostomi</taxon>
        <taxon>Amphibia</taxon>
        <taxon>Gymnophiona</taxon>
        <taxon>Geotrypetes</taxon>
    </lineage>
</organism>
<feature type="region of interest" description="Disordered" evidence="6">
    <location>
        <begin position="716"/>
        <end position="741"/>
    </location>
</feature>
<dbReference type="PROSITE" id="PS50238">
    <property type="entry name" value="RHOGAP"/>
    <property type="match status" value="1"/>
</dbReference>
<dbReference type="InterPro" id="IPR008936">
    <property type="entry name" value="Rho_GTPase_activation_prot"/>
</dbReference>
<dbReference type="AlphaFoldDB" id="A0A6P8RIY2"/>
<dbReference type="SMART" id="SM00233">
    <property type="entry name" value="PH"/>
    <property type="match status" value="1"/>
</dbReference>
<evidence type="ECO:0000259" key="8">
    <source>
        <dbReference type="PROSITE" id="PS50238"/>
    </source>
</evidence>
<dbReference type="FunFam" id="2.30.29.30:FF:000217">
    <property type="entry name" value="Rho GTPase activating protein 20"/>
    <property type="match status" value="1"/>
</dbReference>
<dbReference type="InterPro" id="IPR001849">
    <property type="entry name" value="PH_domain"/>
</dbReference>
<dbReference type="Pfam" id="PF00788">
    <property type="entry name" value="RA"/>
    <property type="match status" value="1"/>
</dbReference>
<evidence type="ECO:0000256" key="4">
    <source>
        <dbReference type="ARBA" id="ARBA00070254"/>
    </source>
</evidence>
<dbReference type="SUPFAM" id="SSF50729">
    <property type="entry name" value="PH domain-like"/>
    <property type="match status" value="1"/>
</dbReference>
<dbReference type="FunFam" id="1.10.555.10:FF:000025">
    <property type="entry name" value="Rho GTPase-activating protein 20"/>
    <property type="match status" value="1"/>
</dbReference>
<dbReference type="Gene3D" id="2.30.29.30">
    <property type="entry name" value="Pleckstrin-homology domain (PH domain)/Phosphotyrosine-binding domain (PTB)"/>
    <property type="match status" value="1"/>
</dbReference>
<evidence type="ECO:0000259" key="7">
    <source>
        <dbReference type="PROSITE" id="PS50200"/>
    </source>
</evidence>
<dbReference type="Pfam" id="PF00620">
    <property type="entry name" value="RhoGAP"/>
    <property type="match status" value="1"/>
</dbReference>
<dbReference type="InterPro" id="IPR047886">
    <property type="entry name" value="ARHGAP20-like_RhoGAP"/>
</dbReference>
<feature type="region of interest" description="Disordered" evidence="6">
    <location>
        <begin position="961"/>
        <end position="988"/>
    </location>
</feature>
<dbReference type="GO" id="GO:0035023">
    <property type="term" value="P:regulation of Rho protein signal transduction"/>
    <property type="evidence" value="ECO:0007669"/>
    <property type="project" value="InterPro"/>
</dbReference>
<dbReference type="CDD" id="cd13319">
    <property type="entry name" value="PH_RARhoGAP"/>
    <property type="match status" value="1"/>
</dbReference>
<keyword evidence="2" id="KW-0597">Phosphoprotein</keyword>
<dbReference type="PANTHER" id="PTHR23179">
    <property type="entry name" value="T-CELL ACTIVATION RHO GTPASE ACTIVATING PROTEIN-RELATED"/>
    <property type="match status" value="1"/>
</dbReference>
<feature type="region of interest" description="Disordered" evidence="6">
    <location>
        <begin position="1017"/>
        <end position="1041"/>
    </location>
</feature>
<dbReference type="Proteomes" id="UP000515159">
    <property type="component" value="Chromosome 5"/>
</dbReference>
<dbReference type="InterPro" id="IPR000198">
    <property type="entry name" value="RhoGAP_dom"/>
</dbReference>
<feature type="domain" description="Rho-GAP" evidence="8">
    <location>
        <begin position="357"/>
        <end position="543"/>
    </location>
</feature>
<evidence type="ECO:0000313" key="9">
    <source>
        <dbReference type="Proteomes" id="UP000515159"/>
    </source>
</evidence>
<evidence type="ECO:0000313" key="10">
    <source>
        <dbReference type="RefSeq" id="XP_033802886.1"/>
    </source>
</evidence>
<dbReference type="CDD" id="cd17115">
    <property type="entry name" value="RA_RHG20"/>
    <property type="match status" value="1"/>
</dbReference>
<dbReference type="InterPro" id="IPR047887">
    <property type="entry name" value="ARHGAP20_PH"/>
</dbReference>
<feature type="compositionally biased region" description="Low complexity" evidence="6">
    <location>
        <begin position="969"/>
        <end position="980"/>
    </location>
</feature>
<dbReference type="GeneID" id="117361529"/>
<dbReference type="SUPFAM" id="SSF48350">
    <property type="entry name" value="GTPase activation domain, GAP"/>
    <property type="match status" value="1"/>
</dbReference>
<feature type="domain" description="Ras-associating" evidence="7">
    <location>
        <begin position="200"/>
        <end position="307"/>
    </location>
</feature>